<evidence type="ECO:0000256" key="1">
    <source>
        <dbReference type="ARBA" id="ARBA00000085"/>
    </source>
</evidence>
<feature type="coiled-coil region" evidence="10">
    <location>
        <begin position="404"/>
        <end position="435"/>
    </location>
</feature>
<evidence type="ECO:0000256" key="10">
    <source>
        <dbReference type="SAM" id="Coils"/>
    </source>
</evidence>
<dbReference type="CDD" id="cd16917">
    <property type="entry name" value="HATPase_UhpB-NarQ-NarX-like"/>
    <property type="match status" value="1"/>
</dbReference>
<evidence type="ECO:0000256" key="3">
    <source>
        <dbReference type="ARBA" id="ARBA00022553"/>
    </source>
</evidence>
<feature type="repeat" description="TPR" evidence="9">
    <location>
        <begin position="145"/>
        <end position="178"/>
    </location>
</feature>
<feature type="repeat" description="TPR" evidence="9">
    <location>
        <begin position="104"/>
        <end position="137"/>
    </location>
</feature>
<keyword evidence="6" id="KW-0418">Kinase</keyword>
<dbReference type="PANTHER" id="PTHR24421:SF10">
    <property type="entry name" value="NITRATE_NITRITE SENSOR PROTEIN NARQ"/>
    <property type="match status" value="1"/>
</dbReference>
<dbReference type="Proteomes" id="UP001597476">
    <property type="component" value="Unassembled WGS sequence"/>
</dbReference>
<keyword evidence="7" id="KW-0067">ATP-binding</keyword>
<dbReference type="InterPro" id="IPR011990">
    <property type="entry name" value="TPR-like_helical_dom_sf"/>
</dbReference>
<evidence type="ECO:0000313" key="13">
    <source>
        <dbReference type="EMBL" id="MFD2725384.1"/>
    </source>
</evidence>
<dbReference type="PANTHER" id="PTHR24421">
    <property type="entry name" value="NITRATE/NITRITE SENSOR PROTEIN NARX-RELATED"/>
    <property type="match status" value="1"/>
</dbReference>
<dbReference type="PROSITE" id="PS50005">
    <property type="entry name" value="TPR"/>
    <property type="match status" value="2"/>
</dbReference>
<dbReference type="EC" id="2.7.13.3" evidence="2"/>
<evidence type="ECO:0000256" key="5">
    <source>
        <dbReference type="ARBA" id="ARBA00022741"/>
    </source>
</evidence>
<comment type="caution">
    <text evidence="13">The sequence shown here is derived from an EMBL/GenBank/DDBJ whole genome shotgun (WGS) entry which is preliminary data.</text>
</comment>
<keyword evidence="9" id="KW-0802">TPR repeat</keyword>
<dbReference type="Gene3D" id="3.30.565.10">
    <property type="entry name" value="Histidine kinase-like ATPase, C-terminal domain"/>
    <property type="match status" value="1"/>
</dbReference>
<dbReference type="InterPro" id="IPR011712">
    <property type="entry name" value="Sig_transdc_His_kin_sub3_dim/P"/>
</dbReference>
<dbReference type="PROSITE" id="PS50109">
    <property type="entry name" value="HIS_KIN"/>
    <property type="match status" value="1"/>
</dbReference>
<keyword evidence="11" id="KW-0472">Membrane</keyword>
<comment type="catalytic activity">
    <reaction evidence="1">
        <text>ATP + protein L-histidine = ADP + protein N-phospho-L-histidine.</text>
        <dbReference type="EC" id="2.7.13.3"/>
    </reaction>
</comment>
<protein>
    <recommendedName>
        <fullName evidence="2">histidine kinase</fullName>
        <ecNumber evidence="2">2.7.13.3</ecNumber>
    </recommendedName>
</protein>
<accession>A0ABW5T9C2</accession>
<evidence type="ECO:0000256" key="8">
    <source>
        <dbReference type="ARBA" id="ARBA00023012"/>
    </source>
</evidence>
<name>A0ABW5T9C2_9FLAO</name>
<feature type="domain" description="Histidine kinase" evidence="12">
    <location>
        <begin position="441"/>
        <end position="633"/>
    </location>
</feature>
<evidence type="ECO:0000256" key="9">
    <source>
        <dbReference type="PROSITE-ProRule" id="PRU00339"/>
    </source>
</evidence>
<dbReference type="PROSITE" id="PS50293">
    <property type="entry name" value="TPR_REGION"/>
    <property type="match status" value="1"/>
</dbReference>
<keyword evidence="11" id="KW-1133">Transmembrane helix</keyword>
<keyword evidence="14" id="KW-1185">Reference proteome</keyword>
<keyword evidence="8" id="KW-0902">Two-component regulatory system</keyword>
<feature type="transmembrane region" description="Helical" evidence="11">
    <location>
        <begin position="384"/>
        <end position="402"/>
    </location>
</feature>
<evidence type="ECO:0000256" key="6">
    <source>
        <dbReference type="ARBA" id="ARBA00022777"/>
    </source>
</evidence>
<dbReference type="InterPro" id="IPR036890">
    <property type="entry name" value="HATPase_C_sf"/>
</dbReference>
<sequence length="633" mass="72057">MSQTKSKDLDYLLHLSKEKKGDTLISIYNNLSWEFKNSKLDSAFYYAREAIRLSKENGSKLQLAYGYNSLANCFENKGLLDSALVYHHKSLKLKFEANDMQGQADSYNNLGIVYDLKGDYSESLENYFKALKIYESEDVPFDKIPLVLSNIGIAYKKQKEYQKALGYYKRALAIYQKHDYSFGEVITSGNIGSVLINLKAFDSAIVYSQSAKEMYTKLGYHRYVPYMVHNIAVAKDSLYLFAEAQRSYREALSLYQKDDNLYEYASAKLGLAKSFLKEEKYKQSIVQADDALTLSMGKGFLEFEVESYRILGNAYSGLGDYKKAYGLIENYRIGNEKLFEENKTKAVFELETKYQTEKKEKEILAQRTEIAEKELDLNRKNTQLIGLVIVAILLSVLGYLVYSQQKLKNRQLQKESELKEALAKIETQNRLQEQRLRISRDLHDNIGAQLTFIISSIENLQYGLKTKNEKITNKLSGISAFTKDTIYELRDTIWAMNKSEISLEDLEARISNFVKKANLHSDITRFNFTVDEGISKSSVLSSVKGMNIYRMIQEATNNAIKYAGAENISVNVSKYEDGILVKIKDDGKGFDPKKVEHGNGLNNMKKRASDIGADFKLVSKPGSGTSVIFTIDT</sequence>
<evidence type="ECO:0000259" key="12">
    <source>
        <dbReference type="PROSITE" id="PS50109"/>
    </source>
</evidence>
<proteinExistence type="predicted"/>
<dbReference type="InterPro" id="IPR003594">
    <property type="entry name" value="HATPase_dom"/>
</dbReference>
<dbReference type="Pfam" id="PF02518">
    <property type="entry name" value="HATPase_c"/>
    <property type="match status" value="1"/>
</dbReference>
<dbReference type="InterPro" id="IPR005467">
    <property type="entry name" value="His_kinase_dom"/>
</dbReference>
<organism evidence="13 14">
    <name type="scientific">Hyunsoonleella rubra</name>
    <dbReference type="NCBI Taxonomy" id="1737062"/>
    <lineage>
        <taxon>Bacteria</taxon>
        <taxon>Pseudomonadati</taxon>
        <taxon>Bacteroidota</taxon>
        <taxon>Flavobacteriia</taxon>
        <taxon>Flavobacteriales</taxon>
        <taxon>Flavobacteriaceae</taxon>
    </lineage>
</organism>
<evidence type="ECO:0000256" key="11">
    <source>
        <dbReference type="SAM" id="Phobius"/>
    </source>
</evidence>
<keyword evidence="10" id="KW-0175">Coiled coil</keyword>
<dbReference type="SUPFAM" id="SSF55874">
    <property type="entry name" value="ATPase domain of HSP90 chaperone/DNA topoisomerase II/histidine kinase"/>
    <property type="match status" value="1"/>
</dbReference>
<evidence type="ECO:0000256" key="4">
    <source>
        <dbReference type="ARBA" id="ARBA00022679"/>
    </source>
</evidence>
<dbReference type="Gene3D" id="1.25.40.10">
    <property type="entry name" value="Tetratricopeptide repeat domain"/>
    <property type="match status" value="2"/>
</dbReference>
<evidence type="ECO:0000313" key="14">
    <source>
        <dbReference type="Proteomes" id="UP001597476"/>
    </source>
</evidence>
<dbReference type="RefSeq" id="WP_380289285.1">
    <property type="nucleotide sequence ID" value="NZ_JBHULY010000005.1"/>
</dbReference>
<dbReference type="Pfam" id="PF07730">
    <property type="entry name" value="HisKA_3"/>
    <property type="match status" value="1"/>
</dbReference>
<dbReference type="InterPro" id="IPR050482">
    <property type="entry name" value="Sensor_HK_TwoCompSys"/>
</dbReference>
<keyword evidence="5" id="KW-0547">Nucleotide-binding</keyword>
<dbReference type="Pfam" id="PF13424">
    <property type="entry name" value="TPR_12"/>
    <property type="match status" value="1"/>
</dbReference>
<keyword evidence="4" id="KW-0808">Transferase</keyword>
<dbReference type="EMBL" id="JBHULY010000005">
    <property type="protein sequence ID" value="MFD2725384.1"/>
    <property type="molecule type" value="Genomic_DNA"/>
</dbReference>
<dbReference type="SMART" id="SM00387">
    <property type="entry name" value="HATPase_c"/>
    <property type="match status" value="1"/>
</dbReference>
<keyword evidence="3" id="KW-0597">Phosphoprotein</keyword>
<dbReference type="InterPro" id="IPR019734">
    <property type="entry name" value="TPR_rpt"/>
</dbReference>
<keyword evidence="11" id="KW-0812">Transmembrane</keyword>
<reference evidence="14" key="1">
    <citation type="journal article" date="2019" name="Int. J. Syst. Evol. Microbiol.">
        <title>The Global Catalogue of Microorganisms (GCM) 10K type strain sequencing project: providing services to taxonomists for standard genome sequencing and annotation.</title>
        <authorList>
            <consortium name="The Broad Institute Genomics Platform"/>
            <consortium name="The Broad Institute Genome Sequencing Center for Infectious Disease"/>
            <person name="Wu L."/>
            <person name="Ma J."/>
        </authorList>
    </citation>
    <scope>NUCLEOTIDE SEQUENCE [LARGE SCALE GENOMIC DNA]</scope>
    <source>
        <strain evidence="14">KCTC 42398</strain>
    </source>
</reference>
<evidence type="ECO:0000256" key="7">
    <source>
        <dbReference type="ARBA" id="ARBA00022840"/>
    </source>
</evidence>
<evidence type="ECO:0000256" key="2">
    <source>
        <dbReference type="ARBA" id="ARBA00012438"/>
    </source>
</evidence>
<gene>
    <name evidence="13" type="ORF">ACFSR8_04100</name>
</gene>
<dbReference type="Pfam" id="PF00515">
    <property type="entry name" value="TPR_1"/>
    <property type="match status" value="1"/>
</dbReference>
<dbReference type="Gene3D" id="1.20.5.1930">
    <property type="match status" value="1"/>
</dbReference>
<dbReference type="SUPFAM" id="SSF48452">
    <property type="entry name" value="TPR-like"/>
    <property type="match status" value="2"/>
</dbReference>
<dbReference type="SMART" id="SM00028">
    <property type="entry name" value="TPR"/>
    <property type="match status" value="7"/>
</dbReference>